<organism evidence="1 2">
    <name type="scientific">Sclerotinia sclerotiorum (strain ATCC 18683 / 1980 / Ss-1)</name>
    <name type="common">White mold</name>
    <name type="synonym">Whetzelinia sclerotiorum</name>
    <dbReference type="NCBI Taxonomy" id="665079"/>
    <lineage>
        <taxon>Eukaryota</taxon>
        <taxon>Fungi</taxon>
        <taxon>Dikarya</taxon>
        <taxon>Ascomycota</taxon>
        <taxon>Pezizomycotina</taxon>
        <taxon>Leotiomycetes</taxon>
        <taxon>Helotiales</taxon>
        <taxon>Sclerotiniaceae</taxon>
        <taxon>Sclerotinia</taxon>
    </lineage>
</organism>
<dbReference type="KEGG" id="ssl:SS1G_00841"/>
<accession>A7E6B6</accession>
<keyword evidence="2" id="KW-1185">Reference proteome</keyword>
<dbReference type="GeneID" id="5494582"/>
<dbReference type="Proteomes" id="UP000001312">
    <property type="component" value="Unassembled WGS sequence"/>
</dbReference>
<sequence>MTTPQFVQLKNSHPGAKGFFSASHTGRLSFI</sequence>
<evidence type="ECO:0000313" key="2">
    <source>
        <dbReference type="Proteomes" id="UP000001312"/>
    </source>
</evidence>
<proteinExistence type="predicted"/>
<dbReference type="AlphaFoldDB" id="A7E6B6"/>
<dbReference type="InParanoid" id="A7E6B6"/>
<gene>
    <name evidence="1" type="ORF">SS1G_00841</name>
</gene>
<dbReference type="HOGENOM" id="CLU_3399619_0_0_1"/>
<name>A7E6B6_SCLS1</name>
<evidence type="ECO:0000313" key="1">
    <source>
        <dbReference type="EMBL" id="EDN91438.1"/>
    </source>
</evidence>
<dbReference type="EMBL" id="CH476621">
    <property type="protein sequence ID" value="EDN91438.1"/>
    <property type="molecule type" value="Genomic_DNA"/>
</dbReference>
<reference evidence="2" key="1">
    <citation type="journal article" date="2011" name="PLoS Genet.">
        <title>Genomic analysis of the necrotrophic fungal pathogens Sclerotinia sclerotiorum and Botrytis cinerea.</title>
        <authorList>
            <person name="Amselem J."/>
            <person name="Cuomo C.A."/>
            <person name="van Kan J.A."/>
            <person name="Viaud M."/>
            <person name="Benito E.P."/>
            <person name="Couloux A."/>
            <person name="Coutinho P.M."/>
            <person name="de Vries R.P."/>
            <person name="Dyer P.S."/>
            <person name="Fillinger S."/>
            <person name="Fournier E."/>
            <person name="Gout L."/>
            <person name="Hahn M."/>
            <person name="Kohn L."/>
            <person name="Lapalu N."/>
            <person name="Plummer K.M."/>
            <person name="Pradier J.M."/>
            <person name="Quevillon E."/>
            <person name="Sharon A."/>
            <person name="Simon A."/>
            <person name="ten Have A."/>
            <person name="Tudzynski B."/>
            <person name="Tudzynski P."/>
            <person name="Wincker P."/>
            <person name="Andrew M."/>
            <person name="Anthouard V."/>
            <person name="Beever R.E."/>
            <person name="Beffa R."/>
            <person name="Benoit I."/>
            <person name="Bouzid O."/>
            <person name="Brault B."/>
            <person name="Chen Z."/>
            <person name="Choquer M."/>
            <person name="Collemare J."/>
            <person name="Cotton P."/>
            <person name="Danchin E.G."/>
            <person name="Da Silva C."/>
            <person name="Gautier A."/>
            <person name="Giraud C."/>
            <person name="Giraud T."/>
            <person name="Gonzalez C."/>
            <person name="Grossetete S."/>
            <person name="Guldener U."/>
            <person name="Henrissat B."/>
            <person name="Howlett B.J."/>
            <person name="Kodira C."/>
            <person name="Kretschmer M."/>
            <person name="Lappartient A."/>
            <person name="Leroch M."/>
            <person name="Levis C."/>
            <person name="Mauceli E."/>
            <person name="Neuveglise C."/>
            <person name="Oeser B."/>
            <person name="Pearson M."/>
            <person name="Poulain J."/>
            <person name="Poussereau N."/>
            <person name="Quesneville H."/>
            <person name="Rascle C."/>
            <person name="Schumacher J."/>
            <person name="Segurens B."/>
            <person name="Sexton A."/>
            <person name="Silva E."/>
            <person name="Sirven C."/>
            <person name="Soanes D.M."/>
            <person name="Talbot N.J."/>
            <person name="Templeton M."/>
            <person name="Yandava C."/>
            <person name="Yarden O."/>
            <person name="Zeng Q."/>
            <person name="Rollins J.A."/>
            <person name="Lebrun M.H."/>
            <person name="Dickman M."/>
        </authorList>
    </citation>
    <scope>NUCLEOTIDE SEQUENCE [LARGE SCALE GENOMIC DNA]</scope>
    <source>
        <strain evidence="2">ATCC 18683 / 1980 / Ss-1</strain>
    </source>
</reference>
<protein>
    <submittedName>
        <fullName evidence="1">Uncharacterized protein</fullName>
    </submittedName>
</protein>
<dbReference type="RefSeq" id="XP_001598752.1">
    <property type="nucleotide sequence ID" value="XM_001598702.1"/>
</dbReference>